<gene>
    <name evidence="2" type="ORF">BRARA_A00991</name>
</gene>
<dbReference type="InterPro" id="IPR050796">
    <property type="entry name" value="SCF_F-box_component"/>
</dbReference>
<dbReference type="Gene3D" id="1.20.1280.50">
    <property type="match status" value="1"/>
</dbReference>
<dbReference type="PROSITE" id="PS50181">
    <property type="entry name" value="FBOX"/>
    <property type="match status" value="1"/>
</dbReference>
<dbReference type="PANTHER" id="PTHR31672">
    <property type="entry name" value="BNACNNG10540D PROTEIN"/>
    <property type="match status" value="1"/>
</dbReference>
<dbReference type="InterPro" id="IPR036047">
    <property type="entry name" value="F-box-like_dom_sf"/>
</dbReference>
<dbReference type="InterPro" id="IPR001810">
    <property type="entry name" value="F-box_dom"/>
</dbReference>
<dbReference type="AlphaFoldDB" id="A0A398AK85"/>
<dbReference type="SMART" id="SM00256">
    <property type="entry name" value="FBOX"/>
    <property type="match status" value="1"/>
</dbReference>
<feature type="domain" description="F-box" evidence="1">
    <location>
        <begin position="1"/>
        <end position="44"/>
    </location>
</feature>
<protein>
    <recommendedName>
        <fullName evidence="1">F-box domain-containing protein</fullName>
    </recommendedName>
</protein>
<dbReference type="InterPro" id="IPR011043">
    <property type="entry name" value="Gal_Oxase/kelch_b-propeller"/>
</dbReference>
<dbReference type="SUPFAM" id="SSF81383">
    <property type="entry name" value="F-box domain"/>
    <property type="match status" value="1"/>
</dbReference>
<dbReference type="CDD" id="cd22157">
    <property type="entry name" value="F-box_AtFBW1-like"/>
    <property type="match status" value="1"/>
</dbReference>
<evidence type="ECO:0000259" key="1">
    <source>
        <dbReference type="PROSITE" id="PS50181"/>
    </source>
</evidence>
<dbReference type="PANTHER" id="PTHR31672:SF13">
    <property type="entry name" value="F-BOX PROTEIN CPR30-LIKE"/>
    <property type="match status" value="1"/>
</dbReference>
<dbReference type="Pfam" id="PF00646">
    <property type="entry name" value="F-box"/>
    <property type="match status" value="1"/>
</dbReference>
<evidence type="ECO:0000313" key="3">
    <source>
        <dbReference type="Proteomes" id="UP000264353"/>
    </source>
</evidence>
<dbReference type="NCBIfam" id="TIGR01640">
    <property type="entry name" value="F_box_assoc_1"/>
    <property type="match status" value="1"/>
</dbReference>
<accession>A0A398AK85</accession>
<dbReference type="InterPro" id="IPR006527">
    <property type="entry name" value="F-box-assoc_dom_typ1"/>
</dbReference>
<sequence length="364" mass="42570">MISDLPHDLESEILARVPSKSLAKLKTTCKRWYALFKDPKFVKMNNNLRRASKEVMFLLDSRVYSISVNRFHISFLASIEFTGKLTRLEDSEDVELSRIFPCNGLILCVTKYCRSLVVWNPCTGETRCIKPMHLCPWTTYAFGCVKSESSYNNYKILRDSSHYEIYELSSDSWRVLDGVTDKWRLHHSDDVVSLKGNAYWMHKDREAGHNVLLSFDFTAEVFVSFPLPDQSDDDRRDLAMSVVREEHLAVLHHNTGTFLTEMNVWLSNKIDEAKEVSWSKFLVVSFHNFKYPRYPKEMTFWVDDENRVVVTCVRDINHCDHVYIVGEDLHKHVYEVANDTWIWPCFLSYVPSLCHIPKAKEEES</sequence>
<proteinExistence type="predicted"/>
<organism evidence="2 3">
    <name type="scientific">Brassica campestris</name>
    <name type="common">Field mustard</name>
    <dbReference type="NCBI Taxonomy" id="3711"/>
    <lineage>
        <taxon>Eukaryota</taxon>
        <taxon>Viridiplantae</taxon>
        <taxon>Streptophyta</taxon>
        <taxon>Embryophyta</taxon>
        <taxon>Tracheophyta</taxon>
        <taxon>Spermatophyta</taxon>
        <taxon>Magnoliopsida</taxon>
        <taxon>eudicotyledons</taxon>
        <taxon>Gunneridae</taxon>
        <taxon>Pentapetalae</taxon>
        <taxon>rosids</taxon>
        <taxon>malvids</taxon>
        <taxon>Brassicales</taxon>
        <taxon>Brassicaceae</taxon>
        <taxon>Brassiceae</taxon>
        <taxon>Brassica</taxon>
    </lineage>
</organism>
<dbReference type="Proteomes" id="UP000264353">
    <property type="component" value="Chromosome A1"/>
</dbReference>
<dbReference type="InterPro" id="IPR017451">
    <property type="entry name" value="F-box-assoc_interact_dom"/>
</dbReference>
<reference evidence="2 3" key="1">
    <citation type="submission" date="2018-06" db="EMBL/GenBank/DDBJ databases">
        <title>WGS assembly of Brassica rapa FPsc.</title>
        <authorList>
            <person name="Bowman J."/>
            <person name="Kohchi T."/>
            <person name="Yamato K."/>
            <person name="Jenkins J."/>
            <person name="Shu S."/>
            <person name="Ishizaki K."/>
            <person name="Yamaoka S."/>
            <person name="Nishihama R."/>
            <person name="Nakamura Y."/>
            <person name="Berger F."/>
            <person name="Adam C."/>
            <person name="Aki S."/>
            <person name="Althoff F."/>
            <person name="Araki T."/>
            <person name="Arteaga-Vazquez M."/>
            <person name="Balasubrmanian S."/>
            <person name="Bauer D."/>
            <person name="Boehm C."/>
            <person name="Briginshaw L."/>
            <person name="Caballero-Perez J."/>
            <person name="Catarino B."/>
            <person name="Chen F."/>
            <person name="Chiyoda S."/>
            <person name="Chovatia M."/>
            <person name="Davies K."/>
            <person name="Delmans M."/>
            <person name="Demura T."/>
            <person name="Dierschke T."/>
            <person name="Dolan L."/>
            <person name="Dorantes-Acosta A."/>
            <person name="Eklund D."/>
            <person name="Florent S."/>
            <person name="Flores-Sandoval E."/>
            <person name="Fujiyama A."/>
            <person name="Fukuzawa H."/>
            <person name="Galik B."/>
            <person name="Grimanelli D."/>
            <person name="Grimwood J."/>
            <person name="Grossniklaus U."/>
            <person name="Hamada T."/>
            <person name="Haseloff J."/>
            <person name="Hetherington A."/>
            <person name="Higo A."/>
            <person name="Hirakawa Y."/>
            <person name="Hundley H."/>
            <person name="Ikeda Y."/>
            <person name="Inoue K."/>
            <person name="Inoue S."/>
            <person name="Ishida S."/>
            <person name="Jia Q."/>
            <person name="Kakita M."/>
            <person name="Kanazawa T."/>
            <person name="Kawai Y."/>
            <person name="Kawashima T."/>
            <person name="Kennedy M."/>
            <person name="Kinose K."/>
            <person name="Kinoshita T."/>
            <person name="Kohara Y."/>
            <person name="Koide E."/>
            <person name="Komatsu K."/>
            <person name="Kopischke S."/>
            <person name="Kubo M."/>
            <person name="Kyozuka J."/>
            <person name="Lagercrantz U."/>
            <person name="Lin S."/>
            <person name="Lindquist E."/>
            <person name="Lipzen A."/>
            <person name="Lu C."/>
            <person name="Luna E."/>
            <person name="Martienssen R."/>
            <person name="Minamino N."/>
            <person name="Mizutani M."/>
            <person name="Mizutani M."/>
            <person name="Mochizuki N."/>
            <person name="Monte I."/>
            <person name="Mosher R."/>
            <person name="Nagasaki H."/>
            <person name="Nakagami H."/>
            <person name="Naramoto S."/>
            <person name="Nishitani K."/>
            <person name="Ohtani M."/>
            <person name="Okamoto T."/>
            <person name="Okumura M."/>
            <person name="Phillips J."/>
            <person name="Pollak B."/>
            <person name="Reinders A."/>
            <person name="Roevekamp M."/>
            <person name="Sano R."/>
            <person name="Sawa S."/>
            <person name="Schmid M."/>
            <person name="Shirakawa M."/>
            <person name="Solano R."/>
            <person name="Spunde A."/>
            <person name="Suetsugu N."/>
            <person name="Sugano S."/>
            <person name="Sugiyama A."/>
            <person name="Sun R."/>
            <person name="Suzuki Y."/>
            <person name="Takenaka M."/>
            <person name="Takezawa D."/>
            <person name="Tomogane H."/>
            <person name="Tsuzuki M."/>
            <person name="Ueda T."/>
            <person name="Umeda M."/>
            <person name="Ward J."/>
            <person name="Watanabe Y."/>
            <person name="Yazaki K."/>
            <person name="Yokoyama R."/>
            <person name="Yoshitake Y."/>
            <person name="Yotsui I."/>
            <person name="Zachgo S."/>
            <person name="Schmutz J."/>
        </authorList>
    </citation>
    <scope>NUCLEOTIDE SEQUENCE [LARGE SCALE GENOMIC DNA]</scope>
    <source>
        <strain evidence="3">cv. B-3</strain>
    </source>
</reference>
<dbReference type="SUPFAM" id="SSF50965">
    <property type="entry name" value="Galactose oxidase, central domain"/>
    <property type="match status" value="1"/>
</dbReference>
<name>A0A398AK85_BRACM</name>
<dbReference type="EMBL" id="CM010628">
    <property type="protein sequence ID" value="RID78137.1"/>
    <property type="molecule type" value="Genomic_DNA"/>
</dbReference>
<dbReference type="Pfam" id="PF07734">
    <property type="entry name" value="FBA_1"/>
    <property type="match status" value="1"/>
</dbReference>
<evidence type="ECO:0000313" key="2">
    <source>
        <dbReference type="EMBL" id="RID78137.1"/>
    </source>
</evidence>